<accession>A0A8J4D449</accession>
<feature type="transmembrane region" description="Helical" evidence="3">
    <location>
        <begin position="579"/>
        <end position="600"/>
    </location>
</feature>
<dbReference type="PANTHER" id="PTHR23518:SF2">
    <property type="entry name" value="MAJOR FACILITATOR SUPERFAMILY TRANSPORTER"/>
    <property type="match status" value="1"/>
</dbReference>
<sequence>MEGATLHQRLACRTAPRRCWSTSARQGIHMCVIVPSKDNASGSSGKRVPLWTFSDLGTSRGMLKHREALEEVFSREVEEPHPCTGMTATGSDLEHEGTQEHQKHQLTQEVNGVENQSSRTGHDELRVGQEIQEQEVAVEMLRERIASAALASTSEVGRLHQRPHHQANQRHHHYQQEQQQLLHTHQAHQRQQLWLGLNGTANAVNGASHAPQLLGQQHQQLRSQHQLEPSDLPFDPSPLSEHSSHSQKQQKHHIVTDSQPQQDQEPPVLGVMRSQAGSAFTPTALANGTAAPAAVIAGGAPAKMESNIPGSIWILCFISAALTCASCVFNTALPIYMVSELKMSMRSMGMFEGLLEAFSYVVRMCSGVVSDRMTSRKAAITLGFAAGAAAKFGMASAGSVGLLFAGKAVDRLANGIQAAPRDALIGDLSPPGVRSGCFGLAQSLRKWGSAVGALGAFFLMKASNNNYQLIFYSAATVSLTACLAFVVFVPAHTRAAPQPHEPVAVASSNGATAASTATASSSLAPSGQLLTGARDFVRSVVSMGSDFYRMLGVISLYALGHINESLLEARAMEVGFGKAEATLVVAAIAAVTFLTAYPLGLLDDRYGAGTTLAVGIGGLIAGDLVLLLSGPHPLALFAACLFLGVHWAVIQGPLLSIVSGLAPPNLRGTAFGIFYTVMAFTAVAANTMYGSIWHTYGANAAFVTSAVLMSVVLAALPYMLPASARRSVTGPSPSVGVPPPPPAHPLASLAAAGSPLPAAA</sequence>
<dbReference type="Pfam" id="PF07690">
    <property type="entry name" value="MFS_1"/>
    <property type="match status" value="1"/>
</dbReference>
<keyword evidence="3" id="KW-1133">Transmembrane helix</keyword>
<dbReference type="SUPFAM" id="SSF103473">
    <property type="entry name" value="MFS general substrate transporter"/>
    <property type="match status" value="1"/>
</dbReference>
<dbReference type="InterPro" id="IPR011701">
    <property type="entry name" value="MFS"/>
</dbReference>
<dbReference type="InterPro" id="IPR036259">
    <property type="entry name" value="MFS_trans_sf"/>
</dbReference>
<evidence type="ECO:0000313" key="7">
    <source>
        <dbReference type="Proteomes" id="UP000747110"/>
    </source>
</evidence>
<dbReference type="GO" id="GO:0022857">
    <property type="term" value="F:transmembrane transporter activity"/>
    <property type="evidence" value="ECO:0007669"/>
    <property type="project" value="InterPro"/>
</dbReference>
<feature type="transmembrane region" description="Helical" evidence="3">
    <location>
        <begin position="606"/>
        <end position="627"/>
    </location>
</feature>
<organism evidence="5 7">
    <name type="scientific">Volvox reticuliferus</name>
    <dbReference type="NCBI Taxonomy" id="1737510"/>
    <lineage>
        <taxon>Eukaryota</taxon>
        <taxon>Viridiplantae</taxon>
        <taxon>Chlorophyta</taxon>
        <taxon>core chlorophytes</taxon>
        <taxon>Chlorophyceae</taxon>
        <taxon>CS clade</taxon>
        <taxon>Chlamydomonadales</taxon>
        <taxon>Volvocaceae</taxon>
        <taxon>Volvox</taxon>
    </lineage>
</organism>
<feature type="compositionally biased region" description="Low complexity" evidence="2">
    <location>
        <begin position="176"/>
        <end position="187"/>
    </location>
</feature>
<dbReference type="GO" id="GO:0016020">
    <property type="term" value="C:membrane"/>
    <property type="evidence" value="ECO:0007669"/>
    <property type="project" value="UniProtKB-SubCell"/>
</dbReference>
<feature type="compositionally biased region" description="Low complexity" evidence="2">
    <location>
        <begin position="745"/>
        <end position="760"/>
    </location>
</feature>
<dbReference type="PROSITE" id="PS50850">
    <property type="entry name" value="MFS"/>
    <property type="match status" value="1"/>
</dbReference>
<name>A0A8J4D449_9CHLO</name>
<feature type="transmembrane region" description="Helical" evidence="3">
    <location>
        <begin position="634"/>
        <end position="650"/>
    </location>
</feature>
<dbReference type="CDD" id="cd17370">
    <property type="entry name" value="MFS_MJ1317_like"/>
    <property type="match status" value="1"/>
</dbReference>
<dbReference type="InterPro" id="IPR020846">
    <property type="entry name" value="MFS_dom"/>
</dbReference>
<keyword evidence="3" id="KW-0812">Transmembrane</keyword>
<feature type="transmembrane region" description="Helical" evidence="3">
    <location>
        <begin position="312"/>
        <end position="338"/>
    </location>
</feature>
<dbReference type="PANTHER" id="PTHR23518">
    <property type="entry name" value="C-METHYLTRANSFERASE"/>
    <property type="match status" value="1"/>
</dbReference>
<evidence type="ECO:0000313" key="6">
    <source>
        <dbReference type="EMBL" id="GIM16726.1"/>
    </source>
</evidence>
<keyword evidence="3" id="KW-0472">Membrane</keyword>
<dbReference type="EMBL" id="BNCQ01000084">
    <property type="protein sequence ID" value="GIM16726.1"/>
    <property type="molecule type" value="Genomic_DNA"/>
</dbReference>
<evidence type="ECO:0000256" key="1">
    <source>
        <dbReference type="ARBA" id="ARBA00004141"/>
    </source>
</evidence>
<dbReference type="Proteomes" id="UP000722791">
    <property type="component" value="Unassembled WGS sequence"/>
</dbReference>
<feature type="compositionally biased region" description="Basic residues" evidence="2">
    <location>
        <begin position="159"/>
        <end position="173"/>
    </location>
</feature>
<evidence type="ECO:0000256" key="3">
    <source>
        <dbReference type="SAM" id="Phobius"/>
    </source>
</evidence>
<keyword evidence="7" id="KW-1185">Reference proteome</keyword>
<reference evidence="5" key="1">
    <citation type="journal article" date="2021" name="Proc. Natl. Acad. Sci. U.S.A.">
        <title>Three genomes in the algal genus Volvox reveal the fate of a haploid sex-determining region after a transition to homothallism.</title>
        <authorList>
            <person name="Yamamoto K."/>
            <person name="Hamaji T."/>
            <person name="Kawai-Toyooka H."/>
            <person name="Matsuzaki R."/>
            <person name="Takahashi F."/>
            <person name="Nishimura Y."/>
            <person name="Kawachi M."/>
            <person name="Noguchi H."/>
            <person name="Minakuchi Y."/>
            <person name="Umen J.G."/>
            <person name="Toyoda A."/>
            <person name="Nozaki H."/>
        </authorList>
    </citation>
    <scope>NUCLEOTIDE SEQUENCE</scope>
    <source>
        <strain evidence="6">NIES-3785</strain>
        <strain evidence="5">NIES-3786</strain>
    </source>
</reference>
<feature type="region of interest" description="Disordered" evidence="2">
    <location>
        <begin position="726"/>
        <end position="760"/>
    </location>
</feature>
<feature type="transmembrane region" description="Helical" evidence="3">
    <location>
        <begin position="670"/>
        <end position="689"/>
    </location>
</feature>
<feature type="transmembrane region" description="Helical" evidence="3">
    <location>
        <begin position="701"/>
        <end position="720"/>
    </location>
</feature>
<dbReference type="Gene3D" id="1.20.1250.20">
    <property type="entry name" value="MFS general substrate transporter like domains"/>
    <property type="match status" value="1"/>
</dbReference>
<dbReference type="EMBL" id="BNCP01000078">
    <property type="protein sequence ID" value="GIL92503.1"/>
    <property type="molecule type" value="Genomic_DNA"/>
</dbReference>
<feature type="region of interest" description="Disordered" evidence="2">
    <location>
        <begin position="215"/>
        <end position="267"/>
    </location>
</feature>
<dbReference type="AlphaFoldDB" id="A0A8J4D449"/>
<evidence type="ECO:0000256" key="2">
    <source>
        <dbReference type="SAM" id="MobiDB-lite"/>
    </source>
</evidence>
<protein>
    <recommendedName>
        <fullName evidence="4">Major facilitator superfamily (MFS) profile domain-containing protein</fullName>
    </recommendedName>
</protein>
<evidence type="ECO:0000259" key="4">
    <source>
        <dbReference type="PROSITE" id="PS50850"/>
    </source>
</evidence>
<feature type="transmembrane region" description="Helical" evidence="3">
    <location>
        <begin position="469"/>
        <end position="489"/>
    </location>
</feature>
<comment type="caution">
    <text evidence="5">The sequence shown here is derived from an EMBL/GenBank/DDBJ whole genome shotgun (WGS) entry which is preliminary data.</text>
</comment>
<feature type="compositionally biased region" description="Low complexity" evidence="2">
    <location>
        <begin position="215"/>
        <end position="241"/>
    </location>
</feature>
<dbReference type="Proteomes" id="UP000747110">
    <property type="component" value="Unassembled WGS sequence"/>
</dbReference>
<feature type="domain" description="Major facilitator superfamily (MFS) profile" evidence="4">
    <location>
        <begin position="312"/>
        <end position="724"/>
    </location>
</feature>
<gene>
    <name evidence="5" type="ORF">Vretifemale_20020</name>
    <name evidence="6" type="ORF">Vretimale_19328</name>
</gene>
<evidence type="ECO:0000313" key="5">
    <source>
        <dbReference type="EMBL" id="GIL92503.1"/>
    </source>
</evidence>
<feature type="region of interest" description="Disordered" evidence="2">
    <location>
        <begin position="154"/>
        <end position="187"/>
    </location>
</feature>
<proteinExistence type="predicted"/>
<comment type="subcellular location">
    <subcellularLocation>
        <location evidence="1">Membrane</location>
        <topology evidence="1">Multi-pass membrane protein</topology>
    </subcellularLocation>
</comment>
<dbReference type="OrthoDB" id="5593012at2759"/>